<evidence type="ECO:0000313" key="12">
    <source>
        <dbReference type="EMBL" id="GJN43182.1"/>
    </source>
</evidence>
<comment type="similarity">
    <text evidence="1">Belongs to the ABC transporter superfamily.</text>
</comment>
<comment type="caution">
    <text evidence="12">The sequence shown here is derived from an EMBL/GenBank/DDBJ whole genome shotgun (WGS) entry which is preliminary data.</text>
</comment>
<comment type="subunit">
    <text evidence="10">Homodimer. Forms a membrane-associated complex with FtsX.</text>
</comment>
<dbReference type="InterPro" id="IPR041701">
    <property type="entry name" value="MetN_ABC"/>
</dbReference>
<evidence type="ECO:0000256" key="6">
    <source>
        <dbReference type="ARBA" id="ARBA00022967"/>
    </source>
</evidence>
<comment type="function">
    <text evidence="9">Part of the ABC transporter FtsEX involved in cellular division. Has ATPase activity.</text>
</comment>
<dbReference type="Pfam" id="PF00005">
    <property type="entry name" value="ABC_tran"/>
    <property type="match status" value="1"/>
</dbReference>
<keyword evidence="8" id="KW-0472">Membrane</keyword>
<feature type="domain" description="ABC transporter" evidence="11">
    <location>
        <begin position="4"/>
        <end position="243"/>
    </location>
</feature>
<keyword evidence="3" id="KW-1003">Cell membrane</keyword>
<proteinExistence type="inferred from homology"/>
<gene>
    <name evidence="12" type="primary">metN1</name>
    <name evidence="12" type="ORF">CAT723_16610</name>
</gene>
<evidence type="ECO:0000256" key="1">
    <source>
        <dbReference type="ARBA" id="ARBA00005417"/>
    </source>
</evidence>
<dbReference type="InterPro" id="IPR003439">
    <property type="entry name" value="ABC_transporter-like_ATP-bd"/>
</dbReference>
<dbReference type="GO" id="GO:0016887">
    <property type="term" value="F:ATP hydrolysis activity"/>
    <property type="evidence" value="ECO:0007669"/>
    <property type="project" value="InterPro"/>
</dbReference>
<dbReference type="PANTHER" id="PTHR43166:SF30">
    <property type="entry name" value="METHIONINE IMPORT ATP-BINDING PROTEIN METN"/>
    <property type="match status" value="1"/>
</dbReference>
<evidence type="ECO:0000313" key="13">
    <source>
        <dbReference type="Proteomes" id="UP001054925"/>
    </source>
</evidence>
<evidence type="ECO:0000256" key="2">
    <source>
        <dbReference type="ARBA" id="ARBA00022448"/>
    </source>
</evidence>
<keyword evidence="2" id="KW-0813">Transport</keyword>
<sequence length="340" mass="36266">MVAVSFRNVSKVFETKAGSITALDDVSAEVPAGSIFGVVGTSGAGKSTLLRTVNGLEKPTSGVVQVLGKEVTKLNGSDLRGLRREVSMVFQHFNLLNSQSVAHNVGLPLVLAGTPRAQVKKRVAEVLAMVGLDTRAENTPKQLSGGQRQRVGIARALVTNPKILICDEPTSALDPITTNQILDLLLKVNSELGITVLIITHQMSVVSRIADHIAVMEHGRVIENGDVAQVFAHPQQELTRQFVETVVPQKLPLAIEQEVRSGKFDRVIRAIHNGGAARDLISDFANQGIQASLLHASDAALRRQSVGTVVIGLSAQNASLIDASLAHLSHRPGLEVEDVN</sequence>
<dbReference type="InterPro" id="IPR027417">
    <property type="entry name" value="P-loop_NTPase"/>
</dbReference>
<dbReference type="SUPFAM" id="SSF52540">
    <property type="entry name" value="P-loop containing nucleoside triphosphate hydrolases"/>
    <property type="match status" value="1"/>
</dbReference>
<dbReference type="GO" id="GO:0006865">
    <property type="term" value="P:amino acid transport"/>
    <property type="evidence" value="ECO:0007669"/>
    <property type="project" value="UniProtKB-KW"/>
</dbReference>
<keyword evidence="5 12" id="KW-0067">ATP-binding</keyword>
<dbReference type="RefSeq" id="WP_003847806.1">
    <property type="nucleotide sequence ID" value="NZ_BQKK01000003.1"/>
</dbReference>
<dbReference type="InterPro" id="IPR003593">
    <property type="entry name" value="AAA+_ATPase"/>
</dbReference>
<reference evidence="12" key="1">
    <citation type="submission" date="2021-12" db="EMBL/GenBank/DDBJ databases">
        <title>Draft genome sequence of Corynebacterium ammoniagenes strain T-723.</title>
        <authorList>
            <person name="Matsuzawa M."/>
            <person name="Hiratani M."/>
            <person name="Abe I."/>
            <person name="Tsuji Y."/>
            <person name="Nakamura J."/>
        </authorList>
    </citation>
    <scope>NUCLEOTIDE SEQUENCE</scope>
    <source>
        <strain evidence="12">T-723</strain>
    </source>
</reference>
<name>A0AAV5GA44_CORAM</name>
<evidence type="ECO:0000256" key="8">
    <source>
        <dbReference type="ARBA" id="ARBA00023136"/>
    </source>
</evidence>
<dbReference type="GO" id="GO:0005524">
    <property type="term" value="F:ATP binding"/>
    <property type="evidence" value="ECO:0007669"/>
    <property type="project" value="UniProtKB-KW"/>
</dbReference>
<dbReference type="Proteomes" id="UP001054925">
    <property type="component" value="Unassembled WGS sequence"/>
</dbReference>
<evidence type="ECO:0000259" key="11">
    <source>
        <dbReference type="PROSITE" id="PS50893"/>
    </source>
</evidence>
<evidence type="ECO:0000256" key="4">
    <source>
        <dbReference type="ARBA" id="ARBA00022741"/>
    </source>
</evidence>
<protein>
    <submittedName>
        <fullName evidence="12">Methionine import ATP-binding protein MetN 1</fullName>
    </submittedName>
</protein>
<keyword evidence="7" id="KW-0029">Amino-acid transport</keyword>
<dbReference type="CDD" id="cd03258">
    <property type="entry name" value="ABC_MetN_methionine_transporter"/>
    <property type="match status" value="1"/>
</dbReference>
<dbReference type="GO" id="GO:0005886">
    <property type="term" value="C:plasma membrane"/>
    <property type="evidence" value="ECO:0007669"/>
    <property type="project" value="UniProtKB-ARBA"/>
</dbReference>
<keyword evidence="6" id="KW-1278">Translocase</keyword>
<organism evidence="12 13">
    <name type="scientific">Corynebacterium ammoniagenes</name>
    <name type="common">Brevibacterium ammoniagenes</name>
    <dbReference type="NCBI Taxonomy" id="1697"/>
    <lineage>
        <taxon>Bacteria</taxon>
        <taxon>Bacillati</taxon>
        <taxon>Actinomycetota</taxon>
        <taxon>Actinomycetes</taxon>
        <taxon>Mycobacteriales</taxon>
        <taxon>Corynebacteriaceae</taxon>
        <taxon>Corynebacterium</taxon>
    </lineage>
</organism>
<evidence type="ECO:0000256" key="10">
    <source>
        <dbReference type="ARBA" id="ARBA00063837"/>
    </source>
</evidence>
<dbReference type="PROSITE" id="PS50893">
    <property type="entry name" value="ABC_TRANSPORTER_2"/>
    <property type="match status" value="1"/>
</dbReference>
<evidence type="ECO:0000256" key="3">
    <source>
        <dbReference type="ARBA" id="ARBA00022475"/>
    </source>
</evidence>
<dbReference type="InterPro" id="IPR050086">
    <property type="entry name" value="MetN_ABC_transporter-like"/>
</dbReference>
<evidence type="ECO:0000256" key="7">
    <source>
        <dbReference type="ARBA" id="ARBA00022970"/>
    </source>
</evidence>
<accession>A0AAV5GA44</accession>
<dbReference type="InterPro" id="IPR017871">
    <property type="entry name" value="ABC_transporter-like_CS"/>
</dbReference>
<dbReference type="AlphaFoldDB" id="A0AAV5GA44"/>
<dbReference type="PROSITE" id="PS00211">
    <property type="entry name" value="ABC_TRANSPORTER_1"/>
    <property type="match status" value="1"/>
</dbReference>
<dbReference type="PANTHER" id="PTHR43166">
    <property type="entry name" value="AMINO ACID IMPORT ATP-BINDING PROTEIN"/>
    <property type="match status" value="1"/>
</dbReference>
<dbReference type="Gene3D" id="3.30.70.260">
    <property type="match status" value="1"/>
</dbReference>
<keyword evidence="4" id="KW-0547">Nucleotide-binding</keyword>
<evidence type="ECO:0000256" key="9">
    <source>
        <dbReference type="ARBA" id="ARBA00054718"/>
    </source>
</evidence>
<dbReference type="Gene3D" id="3.40.50.300">
    <property type="entry name" value="P-loop containing nucleotide triphosphate hydrolases"/>
    <property type="match status" value="1"/>
</dbReference>
<dbReference type="FunFam" id="3.40.50.300:FF:000056">
    <property type="entry name" value="Cell division ATP-binding protein FtsE"/>
    <property type="match status" value="1"/>
</dbReference>
<evidence type="ECO:0000256" key="5">
    <source>
        <dbReference type="ARBA" id="ARBA00022840"/>
    </source>
</evidence>
<dbReference type="EMBL" id="BQKK01000003">
    <property type="protein sequence ID" value="GJN43182.1"/>
    <property type="molecule type" value="Genomic_DNA"/>
</dbReference>
<dbReference type="SMART" id="SM00382">
    <property type="entry name" value="AAA"/>
    <property type="match status" value="1"/>
</dbReference>